<dbReference type="PANTHER" id="PTHR11712">
    <property type="entry name" value="POLYKETIDE SYNTHASE-RELATED"/>
    <property type="match status" value="1"/>
</dbReference>
<gene>
    <name evidence="3" type="primary">fabF_5</name>
    <name evidence="3" type="ORF">NCTC9695_04982</name>
</gene>
<dbReference type="PANTHER" id="PTHR11712:SF336">
    <property type="entry name" value="3-OXOACYL-[ACYL-CARRIER-PROTEIN] SYNTHASE, MITOCHONDRIAL"/>
    <property type="match status" value="1"/>
</dbReference>
<protein>
    <submittedName>
        <fullName evidence="3">3-oxoacyl-[acyl-carrier-protein] synthase 2</fullName>
        <ecNumber evidence="3">2.3.1.179</ecNumber>
    </submittedName>
</protein>
<organism evidence="3 4">
    <name type="scientific">Chromobacterium violaceum</name>
    <dbReference type="NCBI Taxonomy" id="536"/>
    <lineage>
        <taxon>Bacteria</taxon>
        <taxon>Pseudomonadati</taxon>
        <taxon>Pseudomonadota</taxon>
        <taxon>Betaproteobacteria</taxon>
        <taxon>Neisseriales</taxon>
        <taxon>Chromobacteriaceae</taxon>
        <taxon>Chromobacterium</taxon>
    </lineage>
</organism>
<dbReference type="SUPFAM" id="SSF53901">
    <property type="entry name" value="Thiolase-like"/>
    <property type="match status" value="1"/>
</dbReference>
<evidence type="ECO:0000259" key="2">
    <source>
        <dbReference type="Pfam" id="PF00109"/>
    </source>
</evidence>
<evidence type="ECO:0000313" key="4">
    <source>
        <dbReference type="Proteomes" id="UP000275777"/>
    </source>
</evidence>
<reference evidence="3 4" key="1">
    <citation type="submission" date="2018-12" db="EMBL/GenBank/DDBJ databases">
        <authorList>
            <consortium name="Pathogen Informatics"/>
        </authorList>
    </citation>
    <scope>NUCLEOTIDE SEQUENCE [LARGE SCALE GENOMIC DNA]</scope>
    <source>
        <strain evidence="3 4">NCTC9695</strain>
    </source>
</reference>
<dbReference type="InterPro" id="IPR000794">
    <property type="entry name" value="Beta-ketoacyl_synthase"/>
</dbReference>
<keyword evidence="1 3" id="KW-0808">Transferase</keyword>
<dbReference type="InterPro" id="IPR016039">
    <property type="entry name" value="Thiolase-like"/>
</dbReference>
<name>A0A447THU1_CHRVL</name>
<dbReference type="GO" id="GO:0005829">
    <property type="term" value="C:cytosol"/>
    <property type="evidence" value="ECO:0007669"/>
    <property type="project" value="TreeGrafter"/>
</dbReference>
<dbReference type="GO" id="GO:0004315">
    <property type="term" value="F:3-oxoacyl-[acyl-carrier-protein] synthase activity"/>
    <property type="evidence" value="ECO:0007669"/>
    <property type="project" value="UniProtKB-EC"/>
</dbReference>
<dbReference type="EMBL" id="LR134182">
    <property type="protein sequence ID" value="VEB44492.1"/>
    <property type="molecule type" value="Genomic_DNA"/>
</dbReference>
<dbReference type="InterPro" id="IPR014030">
    <property type="entry name" value="Ketoacyl_synth_N"/>
</dbReference>
<feature type="domain" description="Beta-ketoacyl synthase-like N-terminal" evidence="2">
    <location>
        <begin position="4"/>
        <end position="95"/>
    </location>
</feature>
<dbReference type="Gene3D" id="3.40.47.10">
    <property type="match status" value="1"/>
</dbReference>
<dbReference type="AlphaFoldDB" id="A0A447THU1"/>
<dbReference type="EC" id="2.3.1.179" evidence="3"/>
<evidence type="ECO:0000256" key="1">
    <source>
        <dbReference type="ARBA" id="ARBA00022679"/>
    </source>
</evidence>
<proteinExistence type="predicted"/>
<dbReference type="Proteomes" id="UP000275777">
    <property type="component" value="Chromosome"/>
</dbReference>
<dbReference type="GO" id="GO:0006633">
    <property type="term" value="P:fatty acid biosynthetic process"/>
    <property type="evidence" value="ECO:0007669"/>
    <property type="project" value="TreeGrafter"/>
</dbReference>
<sequence length="114" mass="11994">MSKRRVVVTGLGHVSPVGNDVATGWANLLAGKSGIAKITRFDASDMACQIAGEVKDFNIGDYISPKEARRNDLFIHYGIAAALQAVADAGWTTSRAWTRPESASTSAPASAACR</sequence>
<evidence type="ECO:0000313" key="3">
    <source>
        <dbReference type="EMBL" id="VEB44492.1"/>
    </source>
</evidence>
<keyword evidence="3" id="KW-0012">Acyltransferase</keyword>
<accession>A0A447THU1</accession>
<dbReference type="Pfam" id="PF00109">
    <property type="entry name" value="ketoacyl-synt"/>
    <property type="match status" value="1"/>
</dbReference>